<name>A0A1I7RN41_BURXY</name>
<evidence type="ECO:0000256" key="1">
    <source>
        <dbReference type="SAM" id="MobiDB-lite"/>
    </source>
</evidence>
<accession>A0A1I7RN41</accession>
<evidence type="ECO:0000313" key="3">
    <source>
        <dbReference type="WBParaSite" id="BXY_0212700.1"/>
    </source>
</evidence>
<feature type="region of interest" description="Disordered" evidence="1">
    <location>
        <begin position="57"/>
        <end position="77"/>
    </location>
</feature>
<organism evidence="2 3">
    <name type="scientific">Bursaphelenchus xylophilus</name>
    <name type="common">Pinewood nematode worm</name>
    <name type="synonym">Aphelenchoides xylophilus</name>
    <dbReference type="NCBI Taxonomy" id="6326"/>
    <lineage>
        <taxon>Eukaryota</taxon>
        <taxon>Metazoa</taxon>
        <taxon>Ecdysozoa</taxon>
        <taxon>Nematoda</taxon>
        <taxon>Chromadorea</taxon>
        <taxon>Rhabditida</taxon>
        <taxon>Tylenchina</taxon>
        <taxon>Tylenchomorpha</taxon>
        <taxon>Aphelenchoidea</taxon>
        <taxon>Aphelenchoididae</taxon>
        <taxon>Bursaphelenchus</taxon>
    </lineage>
</organism>
<reference evidence="3" key="1">
    <citation type="submission" date="2016-11" db="UniProtKB">
        <authorList>
            <consortium name="WormBaseParasite"/>
        </authorList>
    </citation>
    <scope>IDENTIFICATION</scope>
</reference>
<proteinExistence type="predicted"/>
<sequence>MAAWRGKRTLGRAPQVSAPPITELCGVPVAPAWFIQNSRHHRVRSIFKGLAKGLEHASNRSTDLPHQQPPLVSEDGNSQYTLNLFGCYNR</sequence>
<dbReference type="WBParaSite" id="BXY_0212700.1">
    <property type="protein sequence ID" value="BXY_0212700.1"/>
    <property type="gene ID" value="BXY_0212700"/>
</dbReference>
<protein>
    <submittedName>
        <fullName evidence="3">LysR_substrate domain-containing protein</fullName>
    </submittedName>
</protein>
<dbReference type="AlphaFoldDB" id="A0A1I7RN41"/>
<evidence type="ECO:0000313" key="2">
    <source>
        <dbReference type="Proteomes" id="UP000095284"/>
    </source>
</evidence>
<dbReference type="Proteomes" id="UP000095284">
    <property type="component" value="Unplaced"/>
</dbReference>